<dbReference type="Proteomes" id="UP000830395">
    <property type="component" value="Chromosome 14"/>
</dbReference>
<organism evidence="1 2">
    <name type="scientific">Pangasius djambal</name>
    <dbReference type="NCBI Taxonomy" id="1691987"/>
    <lineage>
        <taxon>Eukaryota</taxon>
        <taxon>Metazoa</taxon>
        <taxon>Chordata</taxon>
        <taxon>Craniata</taxon>
        <taxon>Vertebrata</taxon>
        <taxon>Euteleostomi</taxon>
        <taxon>Actinopterygii</taxon>
        <taxon>Neopterygii</taxon>
        <taxon>Teleostei</taxon>
        <taxon>Ostariophysi</taxon>
        <taxon>Siluriformes</taxon>
        <taxon>Pangasiidae</taxon>
        <taxon>Pangasius</taxon>
    </lineage>
</organism>
<evidence type="ECO:0000313" key="2">
    <source>
        <dbReference type="Proteomes" id="UP000830395"/>
    </source>
</evidence>
<gene>
    <name evidence="1" type="ORF">PDJAM_G00056960</name>
</gene>
<proteinExistence type="predicted"/>
<name>A0ACC5YXN6_9TELE</name>
<sequence>MKTNGCLQESKFTCRGVDLLQQESIYYRNSAVSRTVEHNGYKSSEKEKDNYESKPPKEEPIYINVQDESSLNPSVEGTRTENIYCNVGY</sequence>
<comment type="caution">
    <text evidence="1">The sequence shown here is derived from an EMBL/GenBank/DDBJ whole genome shotgun (WGS) entry which is preliminary data.</text>
</comment>
<reference evidence="1" key="1">
    <citation type="submission" date="2020-02" db="EMBL/GenBank/DDBJ databases">
        <title>Genome sequencing of the panga catfish, Pangasius djambal.</title>
        <authorList>
            <person name="Wen M."/>
            <person name="Zahm M."/>
            <person name="Roques C."/>
            <person name="Cabau C."/>
            <person name="Klopp C."/>
            <person name="Donnadieu C."/>
            <person name="Jouanno E."/>
            <person name="Avarre J.-C."/>
            <person name="Campet M."/>
            <person name="Ha T."/>
            <person name="Dugue R."/>
            <person name="Lampietro C."/>
            <person name="Louis A."/>
            <person name="Herpin A."/>
            <person name="Echchiki A."/>
            <person name="Berthelot C."/>
            <person name="Parey E."/>
            <person name="Roest-Crollius H."/>
            <person name="Braasch I."/>
            <person name="Postlethwait J.H."/>
            <person name="Bobe J."/>
            <person name="Montfort J."/>
            <person name="Bouchez O."/>
            <person name="Begum T."/>
            <person name="Schartl M."/>
            <person name="Gustiano R."/>
            <person name="Guiguen Y."/>
        </authorList>
    </citation>
    <scope>NUCLEOTIDE SEQUENCE</scope>
    <source>
        <strain evidence="1">Pdj_M5554</strain>
    </source>
</reference>
<keyword evidence="2" id="KW-1185">Reference proteome</keyword>
<evidence type="ECO:0000313" key="1">
    <source>
        <dbReference type="EMBL" id="MCJ8740283.1"/>
    </source>
</evidence>
<accession>A0ACC5YXN6</accession>
<dbReference type="EMBL" id="CM040988">
    <property type="protein sequence ID" value="MCJ8740283.1"/>
    <property type="molecule type" value="Genomic_DNA"/>
</dbReference>
<protein>
    <submittedName>
        <fullName evidence="1">Uncharacterized protein</fullName>
    </submittedName>
</protein>